<feature type="domain" description="CxC2-like cysteine cluster KDZ transposase-associated" evidence="2">
    <location>
        <begin position="193"/>
        <end position="298"/>
    </location>
</feature>
<dbReference type="Pfam" id="PF18803">
    <property type="entry name" value="CxC2"/>
    <property type="match status" value="1"/>
</dbReference>
<evidence type="ECO:0000256" key="1">
    <source>
        <dbReference type="SAM" id="MobiDB-lite"/>
    </source>
</evidence>
<keyword evidence="4" id="KW-1185">Reference proteome</keyword>
<dbReference type="Pfam" id="PF18758">
    <property type="entry name" value="KDZ"/>
    <property type="match status" value="1"/>
</dbReference>
<evidence type="ECO:0000259" key="2">
    <source>
        <dbReference type="Pfam" id="PF18803"/>
    </source>
</evidence>
<reference evidence="3" key="1">
    <citation type="submission" date="2023-03" db="EMBL/GenBank/DDBJ databases">
        <title>Massive genome expansion in bonnet fungi (Mycena s.s.) driven by repeated elements and novel gene families across ecological guilds.</title>
        <authorList>
            <consortium name="Lawrence Berkeley National Laboratory"/>
            <person name="Harder C.B."/>
            <person name="Miyauchi S."/>
            <person name="Viragh M."/>
            <person name="Kuo A."/>
            <person name="Thoen E."/>
            <person name="Andreopoulos B."/>
            <person name="Lu D."/>
            <person name="Skrede I."/>
            <person name="Drula E."/>
            <person name="Henrissat B."/>
            <person name="Morin E."/>
            <person name="Kohler A."/>
            <person name="Barry K."/>
            <person name="LaButti K."/>
            <person name="Morin E."/>
            <person name="Salamov A."/>
            <person name="Lipzen A."/>
            <person name="Mereny Z."/>
            <person name="Hegedus B."/>
            <person name="Baldrian P."/>
            <person name="Stursova M."/>
            <person name="Weitz H."/>
            <person name="Taylor A."/>
            <person name="Grigoriev I.V."/>
            <person name="Nagy L.G."/>
            <person name="Martin F."/>
            <person name="Kauserud H."/>
        </authorList>
    </citation>
    <scope>NUCLEOTIDE SEQUENCE</scope>
    <source>
        <strain evidence="3">CBHHK200</strain>
    </source>
</reference>
<dbReference type="EMBL" id="JARJCM010000064">
    <property type="protein sequence ID" value="KAJ7033524.1"/>
    <property type="molecule type" value="Genomic_DNA"/>
</dbReference>
<feature type="compositionally biased region" description="Acidic residues" evidence="1">
    <location>
        <begin position="1079"/>
        <end position="1100"/>
    </location>
</feature>
<protein>
    <recommendedName>
        <fullName evidence="2">CxC2-like cysteine cluster KDZ transposase-associated domain-containing protein</fullName>
    </recommendedName>
</protein>
<gene>
    <name evidence="3" type="ORF">C8F04DRAFT_1260772</name>
</gene>
<accession>A0AAD6STQ6</accession>
<organism evidence="3 4">
    <name type="scientific">Mycena alexandri</name>
    <dbReference type="NCBI Taxonomy" id="1745969"/>
    <lineage>
        <taxon>Eukaryota</taxon>
        <taxon>Fungi</taxon>
        <taxon>Dikarya</taxon>
        <taxon>Basidiomycota</taxon>
        <taxon>Agaricomycotina</taxon>
        <taxon>Agaricomycetes</taxon>
        <taxon>Agaricomycetidae</taxon>
        <taxon>Agaricales</taxon>
        <taxon>Marasmiineae</taxon>
        <taxon>Mycenaceae</taxon>
        <taxon>Mycena</taxon>
    </lineage>
</organism>
<dbReference type="InterPro" id="IPR041457">
    <property type="entry name" value="CxC2_KDZ-assoc"/>
</dbReference>
<dbReference type="Proteomes" id="UP001218188">
    <property type="component" value="Unassembled WGS sequence"/>
</dbReference>
<proteinExistence type="predicted"/>
<evidence type="ECO:0000313" key="4">
    <source>
        <dbReference type="Proteomes" id="UP001218188"/>
    </source>
</evidence>
<dbReference type="AlphaFoldDB" id="A0AAD6STQ6"/>
<comment type="caution">
    <text evidence="3">The sequence shown here is derived from an EMBL/GenBank/DDBJ whole genome shotgun (WGS) entry which is preliminary data.</text>
</comment>
<name>A0AAD6STQ6_9AGAR</name>
<feature type="region of interest" description="Disordered" evidence="1">
    <location>
        <begin position="1070"/>
        <end position="1100"/>
    </location>
</feature>
<dbReference type="InterPro" id="IPR040521">
    <property type="entry name" value="KDZ"/>
</dbReference>
<sequence>MADRRGGASGRGPKTPAMYVHEPHTSEVLSTSADGRRVAATPAIVYTQPDIPAHYQEDLATNAALESLDFSYSMGDFSLPVDDQVSELTAAKALAAAAQKQLKRDNSKFPLKAWVPHCDTYLDEMLRLEGRGSLVSRATCATCGGADPTFRCAHQLCMGPEMFCADCIVTKHTFLPTHLVEEWNAEYFERRSLYDMGLIMQLGHPPGFLCPTAHTADKDFVVIDSTGIHNVRLNFCHCDARVQHWQQLMRVRLWPATVKNPQTCATFAVVHMFQIINCLGKVSAHDFVRTLELLTNSEGLTPPPNRHRSFRLIVQQYRMTQMLKRAGWGHSPSGVAGTAQGELALVCRACPQDGRNLPDGWDRINWSEMPEDLSYKYFLFLAQDCNFRLINRAVSTAANDPIVGDGLGYFVNNAKYTEWLRAHVSEEEMSSCSGFQAMFLANKKRVKGLRSTGVGGVTCARHNMWRPNGIGDLQLGERFCNVDFILFSALLNTLIFYLILSYDIACQYGKKFWERMGKLPAEFHINLLSDRVWFKVPNFHLPPHKPFCHSPFSFHFMFGAGRTHGETVEQNWEFTNGAAASTKMMGLGSRHSTLEDLFGFHNWRQLVEWRGIFTKRMKDNVREGQVHRDTFEAFNTSLEEKVPELVAGWKEWVHEWESKQHKDGTESPFEVTEKVTSMQDVHLRLAREELVRSGEGVEVEREDTPSTFIMMGLEIEESQRHLAVDVKAIANPTPAQETNFLKRRAAIIKRIRTFRKVQRGYMPHLRKYLTPSQRALWDTEANRNAEAIRLFLPSDIADAAKRVKACAEGLADVESSLREGEAHDALETLQQGLRVRTMTNRYGLRNAAGQRALTRGQGVLRQNNVRIHKAKLCYRYARNAIARIRGNGAWELVLKVLEDKDIQALNERALTEKGGAQRGTVHDLRDVEEGSVGTYGVVALGEGRRTLSGIWYTTKTDDPSEQELVEALRVEWCKVYARMRRWYEDVVLVEEEMQCTIQYGCWQVGEWLKRSSARTGVNEEVAEGLKAYALEQTHREAMMCDQLTERWAPWRERGQRYLVHESVPIEAFVASVEERNARDEEDDEDEGAPDHEDEEEDVVE</sequence>
<evidence type="ECO:0000313" key="3">
    <source>
        <dbReference type="EMBL" id="KAJ7033524.1"/>
    </source>
</evidence>